<feature type="transmembrane region" description="Helical" evidence="1">
    <location>
        <begin position="32"/>
        <end position="51"/>
    </location>
</feature>
<feature type="transmembrane region" description="Helical" evidence="1">
    <location>
        <begin position="6"/>
        <end position="25"/>
    </location>
</feature>
<feature type="transmembrane region" description="Helical" evidence="1">
    <location>
        <begin position="226"/>
        <end position="256"/>
    </location>
</feature>
<feature type="transmembrane region" description="Helical" evidence="1">
    <location>
        <begin position="276"/>
        <end position="301"/>
    </location>
</feature>
<feature type="transmembrane region" description="Helical" evidence="1">
    <location>
        <begin position="95"/>
        <end position="116"/>
    </location>
</feature>
<keyword evidence="3" id="KW-1185">Reference proteome</keyword>
<dbReference type="EMBL" id="JACHXV010000006">
    <property type="protein sequence ID" value="MBB3174101.1"/>
    <property type="molecule type" value="Genomic_DNA"/>
</dbReference>
<protein>
    <submittedName>
        <fullName evidence="2">Putative membrane protein</fullName>
    </submittedName>
</protein>
<keyword evidence="1" id="KW-0472">Membrane</keyword>
<organism evidence="2 3">
    <name type="scientific">Endobacter medicaginis</name>
    <dbReference type="NCBI Taxonomy" id="1181271"/>
    <lineage>
        <taxon>Bacteria</taxon>
        <taxon>Pseudomonadati</taxon>
        <taxon>Pseudomonadota</taxon>
        <taxon>Alphaproteobacteria</taxon>
        <taxon>Acetobacterales</taxon>
        <taxon>Acetobacteraceae</taxon>
        <taxon>Endobacter</taxon>
    </lineage>
</organism>
<evidence type="ECO:0000256" key="1">
    <source>
        <dbReference type="SAM" id="Phobius"/>
    </source>
</evidence>
<dbReference type="InterPro" id="IPR009323">
    <property type="entry name" value="DUF979"/>
</dbReference>
<evidence type="ECO:0000313" key="3">
    <source>
        <dbReference type="Proteomes" id="UP000557688"/>
    </source>
</evidence>
<reference evidence="2 3" key="1">
    <citation type="submission" date="2020-08" db="EMBL/GenBank/DDBJ databases">
        <title>Genomic Encyclopedia of Type Strains, Phase III (KMG-III): the genomes of soil and plant-associated and newly described type strains.</title>
        <authorList>
            <person name="Whitman W."/>
        </authorList>
    </citation>
    <scope>NUCLEOTIDE SEQUENCE [LARGE SCALE GENOMIC DNA]</scope>
    <source>
        <strain evidence="2 3">CECT 8088</strain>
    </source>
</reference>
<dbReference type="Pfam" id="PF06166">
    <property type="entry name" value="DUF979"/>
    <property type="match status" value="1"/>
</dbReference>
<sequence length="335" mass="35595">MIGTQWACALTGAMFAGFALLHLFGRFDRARWRSAAFWGVYAVLLMVGPYLPDLLDGSLVLVMVGLAAIGLRPGRIGDEDARRRRDSARRLRGRLLVPALLVPLLAGLFSLLLRPLRWQGRALVDPAQVTLVALSLACIIALVAAMWLTRRPRYALLLMRRHQRLPHQMLAPLVEGRRLADAMGWAAVLPQMLAALGAVFVACGVGEAVSRLAAGVLPEAAPGLALLAYGLGMVALTIVTGNAFAAFPVMTAGIGLPLVVGRYGGDPVAMSSLGMLAGYCGTLLTPMAATFNIVPVALLGLPSRWSVIRVQAPTGAAVLVFILILMQCVVYRSAT</sequence>
<feature type="transmembrane region" description="Helical" evidence="1">
    <location>
        <begin position="313"/>
        <end position="334"/>
    </location>
</feature>
<dbReference type="AlphaFoldDB" id="A0A839V3P1"/>
<proteinExistence type="predicted"/>
<evidence type="ECO:0000313" key="2">
    <source>
        <dbReference type="EMBL" id="MBB3174101.1"/>
    </source>
</evidence>
<dbReference type="RefSeq" id="WP_183275131.1">
    <property type="nucleotide sequence ID" value="NZ_JACHXV010000006.1"/>
</dbReference>
<accession>A0A839V3P1</accession>
<keyword evidence="1" id="KW-0812">Transmembrane</keyword>
<feature type="transmembrane region" description="Helical" evidence="1">
    <location>
        <begin position="194"/>
        <end position="214"/>
    </location>
</feature>
<comment type="caution">
    <text evidence="2">The sequence shown here is derived from an EMBL/GenBank/DDBJ whole genome shotgun (WGS) entry which is preliminary data.</text>
</comment>
<name>A0A839V3P1_9PROT</name>
<gene>
    <name evidence="2" type="ORF">FHR90_001937</name>
</gene>
<keyword evidence="1" id="KW-1133">Transmembrane helix</keyword>
<feature type="transmembrane region" description="Helical" evidence="1">
    <location>
        <begin position="128"/>
        <end position="148"/>
    </location>
</feature>
<feature type="transmembrane region" description="Helical" evidence="1">
    <location>
        <begin position="57"/>
        <end position="74"/>
    </location>
</feature>
<dbReference type="Proteomes" id="UP000557688">
    <property type="component" value="Unassembled WGS sequence"/>
</dbReference>